<sequence>MKKRVVGYSAGLAGLLIMSAALAGCSGKVTAEKVLKKVEKSMEDVTSYQMDTLVDADGNLSMSGMSFDFSISMDMKSEIWNSDSRNVNHTTGSMKVNVLGNDVSEDMESYTVTEDGKATEYVQESGSWYYMVADADTSDSSGDYFLDDASRWTLAEDPVDITTSESHSCYELTTSIGADDWNSLQDNAEMQQFFGAMGGGVGESGDDSIMNEMQKALQESSIPMVLYVDIKTNQPVRFTLDMQDVMDAVYTAMFTAGEDDLAAAGLEDLSVELPMKMTMDFSRFNEVGEITLPDDVKNAEEYSADNIEDAISGILTDETAAEEESSVEASSEASSGISAIVPKKDDTAESAAAESSQAVDSAAQTGERTYIIHSDYTDDQYQIDWPEGYEIQQEEGDLIAIANMINSNTAIFYLEEKSLFTEDDMKAAIADSASYWKDDEDVTNFSTGELQTTEYNGRTVVYYVSEYTYGGNTDYICYDGYLEAGDSYLQFSYDLMTSNSTKDLIPFLQWITIPGDTHQA</sequence>
<feature type="signal peptide" evidence="2">
    <location>
        <begin position="1"/>
        <end position="23"/>
    </location>
</feature>
<comment type="caution">
    <text evidence="3">The sequence shown here is derived from an EMBL/GenBank/DDBJ whole genome shotgun (WGS) entry which is preliminary data.</text>
</comment>
<evidence type="ECO:0000313" key="4">
    <source>
        <dbReference type="Proteomes" id="UP001198182"/>
    </source>
</evidence>
<dbReference type="InterPro" id="IPR046720">
    <property type="entry name" value="DUF6612"/>
</dbReference>
<accession>A0AAE3EBN4</accession>
<evidence type="ECO:0000256" key="2">
    <source>
        <dbReference type="SAM" id="SignalP"/>
    </source>
</evidence>
<evidence type="ECO:0000313" key="3">
    <source>
        <dbReference type="EMBL" id="MCC2231996.1"/>
    </source>
</evidence>
<proteinExistence type="predicted"/>
<organism evidence="3 4">
    <name type="scientific">Hominifimenecus microfluidus</name>
    <dbReference type="NCBI Taxonomy" id="2885348"/>
    <lineage>
        <taxon>Bacteria</taxon>
        <taxon>Bacillati</taxon>
        <taxon>Bacillota</taxon>
        <taxon>Clostridia</taxon>
        <taxon>Lachnospirales</taxon>
        <taxon>Lachnospiraceae</taxon>
        <taxon>Hominifimenecus</taxon>
    </lineage>
</organism>
<keyword evidence="2" id="KW-0732">Signal</keyword>
<reference evidence="3" key="1">
    <citation type="submission" date="2021-10" db="EMBL/GenBank/DDBJ databases">
        <title>Anaerobic single-cell dispensing facilitates the cultivation of human gut bacteria.</title>
        <authorList>
            <person name="Afrizal A."/>
        </authorList>
    </citation>
    <scope>NUCLEOTIDE SEQUENCE</scope>
    <source>
        <strain evidence="3">CLA-AA-H215</strain>
    </source>
</reference>
<dbReference type="PROSITE" id="PS51257">
    <property type="entry name" value="PROKAR_LIPOPROTEIN"/>
    <property type="match status" value="1"/>
</dbReference>
<keyword evidence="4" id="KW-1185">Reference proteome</keyword>
<name>A0AAE3EBN4_9FIRM</name>
<dbReference type="AlphaFoldDB" id="A0AAE3EBN4"/>
<dbReference type="Pfam" id="PF20316">
    <property type="entry name" value="DUF6612"/>
    <property type="match status" value="1"/>
</dbReference>
<evidence type="ECO:0000256" key="1">
    <source>
        <dbReference type="SAM" id="MobiDB-lite"/>
    </source>
</evidence>
<gene>
    <name evidence="3" type="ORF">LKD81_13480</name>
</gene>
<dbReference type="EMBL" id="JAJEQR010000046">
    <property type="protein sequence ID" value="MCC2231996.1"/>
    <property type="molecule type" value="Genomic_DNA"/>
</dbReference>
<protein>
    <recommendedName>
        <fullName evidence="5">DUF4412 domain-containing protein</fullName>
    </recommendedName>
</protein>
<feature type="chain" id="PRO_5042049826" description="DUF4412 domain-containing protein" evidence="2">
    <location>
        <begin position="24"/>
        <end position="520"/>
    </location>
</feature>
<dbReference type="Proteomes" id="UP001198182">
    <property type="component" value="Unassembled WGS sequence"/>
</dbReference>
<feature type="compositionally biased region" description="Low complexity" evidence="1">
    <location>
        <begin position="327"/>
        <end position="340"/>
    </location>
</feature>
<dbReference type="RefSeq" id="WP_308454480.1">
    <property type="nucleotide sequence ID" value="NZ_JAJEQR010000046.1"/>
</dbReference>
<feature type="region of interest" description="Disordered" evidence="1">
    <location>
        <begin position="319"/>
        <end position="340"/>
    </location>
</feature>
<evidence type="ECO:0008006" key="5">
    <source>
        <dbReference type="Google" id="ProtNLM"/>
    </source>
</evidence>